<feature type="region of interest" description="Disordered" evidence="1">
    <location>
        <begin position="1"/>
        <end position="25"/>
    </location>
</feature>
<organism evidence="2">
    <name type="scientific">candidate division WOR-3 bacterium</name>
    <dbReference type="NCBI Taxonomy" id="2052148"/>
    <lineage>
        <taxon>Bacteria</taxon>
        <taxon>Bacteria division WOR-3</taxon>
    </lineage>
</organism>
<accession>A0A7V3RIF1</accession>
<gene>
    <name evidence="2" type="ORF">ENX68_07300</name>
</gene>
<reference evidence="2" key="1">
    <citation type="journal article" date="2020" name="mSystems">
        <title>Genome- and Community-Level Interaction Insights into Carbon Utilization and Element Cycling Functions of Hydrothermarchaeota in Hydrothermal Sediment.</title>
        <authorList>
            <person name="Zhou Z."/>
            <person name="Liu Y."/>
            <person name="Xu W."/>
            <person name="Pan J."/>
            <person name="Luo Z.H."/>
            <person name="Li M."/>
        </authorList>
    </citation>
    <scope>NUCLEOTIDE SEQUENCE [LARGE SCALE GENOMIC DNA]</scope>
    <source>
        <strain evidence="2">SpSt-961</strain>
    </source>
</reference>
<dbReference type="AlphaFoldDB" id="A0A7V3RIF1"/>
<sequence>MSPKKGQKRGMEKKKERKDNWNGRFKKRFPRRRIFNDLFTPEGIPVTSPLNLGVSFTTIDSF</sequence>
<proteinExistence type="predicted"/>
<name>A0A7V3RIF1_UNCW3</name>
<comment type="caution">
    <text evidence="2">The sequence shown here is derived from an EMBL/GenBank/DDBJ whole genome shotgun (WGS) entry which is preliminary data.</text>
</comment>
<feature type="compositionally biased region" description="Basic and acidic residues" evidence="1">
    <location>
        <begin position="9"/>
        <end position="21"/>
    </location>
</feature>
<dbReference type="EMBL" id="DTOZ01000180">
    <property type="protein sequence ID" value="HGE78782.1"/>
    <property type="molecule type" value="Genomic_DNA"/>
</dbReference>
<evidence type="ECO:0000313" key="2">
    <source>
        <dbReference type="EMBL" id="HGE78782.1"/>
    </source>
</evidence>
<evidence type="ECO:0000256" key="1">
    <source>
        <dbReference type="SAM" id="MobiDB-lite"/>
    </source>
</evidence>
<protein>
    <submittedName>
        <fullName evidence="2">Uncharacterized protein</fullName>
    </submittedName>
</protein>